<sequence>MKILLVRPKFFSLVANLEPLGLEYLGGALREEGIPYEIWDEFQAPFALRFTRLRRKIRRERFTAVGFSVNANTADEVREKARALKAEFPRLTVLVGGPEAEVNYRDFCTEGVDFVCYDYGVETFRAMCASGFDPAAAAALPGLARRTGDGWVCNPPAPPVSNFTVQPDREPMRRSWRRNFIFGKGPHALVKASFSCPFRCAFCYCTMMNGGVYTQRPLSDVLADIEALEAERIWLVDDDFLLNRERVVEFCDLVLKRGVRKQFMAYARADFPAEHPDLLPLLYRAGFRDILVGLEAADDATLDAYHKETGRAVNEAAIRNLRAAGLVCNGLFVVSHAATREDFRNLLDFIRKNRLLWVVFGIFTPYKGSDAYEEYRDRLLTRKAKKLDGLHVTIRPEHMSKLMFYLRVVLLHAATYPKLLFRILRGTAYDTEKDGWW</sequence>
<comment type="cofactor">
    <cofactor evidence="1">
        <name>[4Fe-4S] cluster</name>
        <dbReference type="ChEBI" id="CHEBI:49883"/>
    </cofactor>
</comment>
<dbReference type="PANTHER" id="PTHR43409:SF7">
    <property type="entry name" value="BLL1977 PROTEIN"/>
    <property type="match status" value="1"/>
</dbReference>
<keyword evidence="5" id="KW-0479">Metal-binding</keyword>
<dbReference type="Gene3D" id="3.40.50.280">
    <property type="entry name" value="Cobalamin-binding domain"/>
    <property type="match status" value="1"/>
</dbReference>
<keyword evidence="3" id="KW-0808">Transferase</keyword>
<dbReference type="GO" id="GO:0051539">
    <property type="term" value="F:4 iron, 4 sulfur cluster binding"/>
    <property type="evidence" value="ECO:0007669"/>
    <property type="project" value="UniProtKB-KW"/>
</dbReference>
<dbReference type="InterPro" id="IPR051198">
    <property type="entry name" value="BchE-like"/>
</dbReference>
<dbReference type="InterPro" id="IPR058240">
    <property type="entry name" value="rSAM_sf"/>
</dbReference>
<accession>A0A8J6J4H6</accession>
<dbReference type="SMART" id="SM00729">
    <property type="entry name" value="Elp3"/>
    <property type="match status" value="1"/>
</dbReference>
<dbReference type="SFLD" id="SFLDG01123">
    <property type="entry name" value="methyltransferase_(Class_B)"/>
    <property type="match status" value="1"/>
</dbReference>
<evidence type="ECO:0000256" key="5">
    <source>
        <dbReference type="ARBA" id="ARBA00022723"/>
    </source>
</evidence>
<dbReference type="PROSITE" id="PS51918">
    <property type="entry name" value="RADICAL_SAM"/>
    <property type="match status" value="1"/>
</dbReference>
<dbReference type="InterPro" id="IPR006638">
    <property type="entry name" value="Elp3/MiaA/NifB-like_rSAM"/>
</dbReference>
<evidence type="ECO:0000256" key="1">
    <source>
        <dbReference type="ARBA" id="ARBA00001966"/>
    </source>
</evidence>
<keyword evidence="4" id="KW-0949">S-adenosyl-L-methionine</keyword>
<feature type="domain" description="B12-binding" evidence="8">
    <location>
        <begin position="1"/>
        <end position="138"/>
    </location>
</feature>
<evidence type="ECO:0000259" key="8">
    <source>
        <dbReference type="PROSITE" id="PS51332"/>
    </source>
</evidence>
<dbReference type="GO" id="GO:0031419">
    <property type="term" value="F:cobalamin binding"/>
    <property type="evidence" value="ECO:0007669"/>
    <property type="project" value="InterPro"/>
</dbReference>
<protein>
    <submittedName>
        <fullName evidence="10">Cobalamin B12-binding domain-containing protein</fullName>
    </submittedName>
</protein>
<dbReference type="InterPro" id="IPR007197">
    <property type="entry name" value="rSAM"/>
</dbReference>
<dbReference type="PROSITE" id="PS51332">
    <property type="entry name" value="B12_BINDING"/>
    <property type="match status" value="1"/>
</dbReference>
<keyword evidence="2" id="KW-0489">Methyltransferase</keyword>
<dbReference type="Pfam" id="PF04055">
    <property type="entry name" value="Radical_SAM"/>
    <property type="match status" value="1"/>
</dbReference>
<organism evidence="10 11">
    <name type="scientific">Lawsonibacter faecis</name>
    <dbReference type="NCBI Taxonomy" id="2763052"/>
    <lineage>
        <taxon>Bacteria</taxon>
        <taxon>Bacillati</taxon>
        <taxon>Bacillota</taxon>
        <taxon>Clostridia</taxon>
        <taxon>Eubacteriales</taxon>
        <taxon>Oscillospiraceae</taxon>
        <taxon>Lawsonibacter</taxon>
    </lineage>
</organism>
<evidence type="ECO:0000259" key="9">
    <source>
        <dbReference type="PROSITE" id="PS51918"/>
    </source>
</evidence>
<dbReference type="RefSeq" id="WP_155149436.1">
    <property type="nucleotide sequence ID" value="NZ_JACOPQ010000002.1"/>
</dbReference>
<keyword evidence="11" id="KW-1185">Reference proteome</keyword>
<keyword evidence="6" id="KW-0408">Iron</keyword>
<evidence type="ECO:0000256" key="7">
    <source>
        <dbReference type="ARBA" id="ARBA00023014"/>
    </source>
</evidence>
<evidence type="ECO:0000256" key="4">
    <source>
        <dbReference type="ARBA" id="ARBA00022691"/>
    </source>
</evidence>
<gene>
    <name evidence="10" type="ORF">H8S62_03150</name>
</gene>
<dbReference type="Gene3D" id="3.80.30.20">
    <property type="entry name" value="tm_1862 like domain"/>
    <property type="match status" value="1"/>
</dbReference>
<dbReference type="SFLD" id="SFLDS00029">
    <property type="entry name" value="Radical_SAM"/>
    <property type="match status" value="1"/>
</dbReference>
<evidence type="ECO:0000313" key="11">
    <source>
        <dbReference type="Proteomes" id="UP000607645"/>
    </source>
</evidence>
<dbReference type="GO" id="GO:0003824">
    <property type="term" value="F:catalytic activity"/>
    <property type="evidence" value="ECO:0007669"/>
    <property type="project" value="InterPro"/>
</dbReference>
<proteinExistence type="predicted"/>
<dbReference type="InterPro" id="IPR034466">
    <property type="entry name" value="Methyltransferase_Class_B"/>
</dbReference>
<dbReference type="Proteomes" id="UP000607645">
    <property type="component" value="Unassembled WGS sequence"/>
</dbReference>
<name>A0A8J6J4H6_9FIRM</name>
<dbReference type="EMBL" id="JACOPQ010000002">
    <property type="protein sequence ID" value="MBC5736012.1"/>
    <property type="molecule type" value="Genomic_DNA"/>
</dbReference>
<comment type="caution">
    <text evidence="10">The sequence shown here is derived from an EMBL/GenBank/DDBJ whole genome shotgun (WGS) entry which is preliminary data.</text>
</comment>
<reference evidence="10" key="1">
    <citation type="submission" date="2020-08" db="EMBL/GenBank/DDBJ databases">
        <title>Genome public.</title>
        <authorList>
            <person name="Liu C."/>
            <person name="Sun Q."/>
        </authorList>
    </citation>
    <scope>NUCLEOTIDE SEQUENCE</scope>
    <source>
        <strain evidence="10">NSJ-52</strain>
    </source>
</reference>
<feature type="domain" description="Radical SAM core" evidence="9">
    <location>
        <begin position="182"/>
        <end position="397"/>
    </location>
</feature>
<dbReference type="AlphaFoldDB" id="A0A8J6J4H6"/>
<dbReference type="InterPro" id="IPR006158">
    <property type="entry name" value="Cobalamin-bd"/>
</dbReference>
<evidence type="ECO:0000256" key="3">
    <source>
        <dbReference type="ARBA" id="ARBA00022679"/>
    </source>
</evidence>
<evidence type="ECO:0000256" key="2">
    <source>
        <dbReference type="ARBA" id="ARBA00022603"/>
    </source>
</evidence>
<dbReference type="GO" id="GO:0005829">
    <property type="term" value="C:cytosol"/>
    <property type="evidence" value="ECO:0007669"/>
    <property type="project" value="TreeGrafter"/>
</dbReference>
<keyword evidence="7" id="KW-0411">Iron-sulfur</keyword>
<dbReference type="PANTHER" id="PTHR43409">
    <property type="entry name" value="ANAEROBIC MAGNESIUM-PROTOPORPHYRIN IX MONOMETHYL ESTER CYCLASE-RELATED"/>
    <property type="match status" value="1"/>
</dbReference>
<dbReference type="GO" id="GO:0046872">
    <property type="term" value="F:metal ion binding"/>
    <property type="evidence" value="ECO:0007669"/>
    <property type="project" value="UniProtKB-KW"/>
</dbReference>
<dbReference type="SFLD" id="SFLDG01082">
    <property type="entry name" value="B12-binding_domain_containing"/>
    <property type="match status" value="1"/>
</dbReference>
<evidence type="ECO:0000256" key="6">
    <source>
        <dbReference type="ARBA" id="ARBA00023004"/>
    </source>
</evidence>
<dbReference type="SUPFAM" id="SSF102114">
    <property type="entry name" value="Radical SAM enzymes"/>
    <property type="match status" value="1"/>
</dbReference>
<evidence type="ECO:0000313" key="10">
    <source>
        <dbReference type="EMBL" id="MBC5736012.1"/>
    </source>
</evidence>
<dbReference type="Pfam" id="PF02310">
    <property type="entry name" value="B12-binding"/>
    <property type="match status" value="1"/>
</dbReference>
<dbReference type="InterPro" id="IPR023404">
    <property type="entry name" value="rSAM_horseshoe"/>
</dbReference>